<dbReference type="RefSeq" id="WP_249331220.1">
    <property type="nucleotide sequence ID" value="NZ_JACRSY010000002.1"/>
</dbReference>
<gene>
    <name evidence="1" type="ORF">H8718_01185</name>
</gene>
<protein>
    <submittedName>
        <fullName evidence="1">Uncharacterized protein</fullName>
    </submittedName>
</protein>
<keyword evidence="2" id="KW-1185">Reference proteome</keyword>
<reference evidence="1" key="1">
    <citation type="submission" date="2020-08" db="EMBL/GenBank/DDBJ databases">
        <title>Genome public.</title>
        <authorList>
            <person name="Liu C."/>
            <person name="Sun Q."/>
        </authorList>
    </citation>
    <scope>NUCLEOTIDE SEQUENCE</scope>
    <source>
        <strain evidence="1">NSJ-12</strain>
    </source>
</reference>
<proteinExistence type="predicted"/>
<comment type="caution">
    <text evidence="1">The sequence shown here is derived from an EMBL/GenBank/DDBJ whole genome shotgun (WGS) entry which is preliminary data.</text>
</comment>
<dbReference type="Proteomes" id="UP000655830">
    <property type="component" value="Unassembled WGS sequence"/>
</dbReference>
<dbReference type="InterPro" id="IPR016181">
    <property type="entry name" value="Acyl_CoA_acyltransferase"/>
</dbReference>
<evidence type="ECO:0000313" key="2">
    <source>
        <dbReference type="Proteomes" id="UP000655830"/>
    </source>
</evidence>
<dbReference type="EMBL" id="JACRSY010000002">
    <property type="protein sequence ID" value="MBC8578154.1"/>
    <property type="molecule type" value="Genomic_DNA"/>
</dbReference>
<dbReference type="AlphaFoldDB" id="A0A926ICT5"/>
<dbReference type="SUPFAM" id="SSF55729">
    <property type="entry name" value="Acyl-CoA N-acyltransferases (Nat)"/>
    <property type="match status" value="1"/>
</dbReference>
<dbReference type="Gene3D" id="3.40.630.30">
    <property type="match status" value="1"/>
</dbReference>
<accession>A0A926ICT5</accession>
<sequence length="190" mass="21969">MESDDSDSDTDSTDKFIILSERIDAKSLEKQELYISITYKSRTVGYLNAVVMDVGSLKAGGFRDDKLKCQDKEIEDELLLFYKSLSNVLDTHVVFYITDFFLEKEYRGLGLGGDILQQLPNWLKIHHPEVNDLYLFPYPLEKSNGKVECVKSENPKKILEMRSRLIRFYLANGLRKTQTEFLYMPIHPAA</sequence>
<organism evidence="1 2">
    <name type="scientific">Zhenhengia yiwuensis</name>
    <dbReference type="NCBI Taxonomy" id="2763666"/>
    <lineage>
        <taxon>Bacteria</taxon>
        <taxon>Bacillati</taxon>
        <taxon>Bacillota</taxon>
        <taxon>Clostridia</taxon>
        <taxon>Lachnospirales</taxon>
        <taxon>Lachnospiraceae</taxon>
        <taxon>Zhenhengia</taxon>
    </lineage>
</organism>
<evidence type="ECO:0000313" key="1">
    <source>
        <dbReference type="EMBL" id="MBC8578154.1"/>
    </source>
</evidence>
<name>A0A926ICT5_9FIRM</name>